<evidence type="ECO:0000313" key="2">
    <source>
        <dbReference type="Proteomes" id="UP000008782"/>
    </source>
</evidence>
<keyword evidence="2" id="KW-1185">Reference proteome</keyword>
<accession>E3Q2B7</accession>
<proteinExistence type="predicted"/>
<organism evidence="2">
    <name type="scientific">Colletotrichum graminicola (strain M1.001 / M2 / FGSC 10212)</name>
    <name type="common">Maize anthracnose fungus</name>
    <name type="synonym">Glomerella graminicola</name>
    <dbReference type="NCBI Taxonomy" id="645133"/>
    <lineage>
        <taxon>Eukaryota</taxon>
        <taxon>Fungi</taxon>
        <taxon>Dikarya</taxon>
        <taxon>Ascomycota</taxon>
        <taxon>Pezizomycotina</taxon>
        <taxon>Sordariomycetes</taxon>
        <taxon>Hypocreomycetidae</taxon>
        <taxon>Glomerellales</taxon>
        <taxon>Glomerellaceae</taxon>
        <taxon>Colletotrichum</taxon>
        <taxon>Colletotrichum graminicola species complex</taxon>
    </lineage>
</organism>
<dbReference type="RefSeq" id="XP_008089238.1">
    <property type="nucleotide sequence ID" value="XM_008091047.1"/>
</dbReference>
<dbReference type="GeneID" id="24405727"/>
<protein>
    <submittedName>
        <fullName evidence="1">Uncharacterized protein</fullName>
    </submittedName>
</protein>
<dbReference type="EMBL" id="GG697331">
    <property type="protein sequence ID" value="EFQ25218.1"/>
    <property type="molecule type" value="Genomic_DNA"/>
</dbReference>
<dbReference type="Proteomes" id="UP000008782">
    <property type="component" value="Unassembled WGS sequence"/>
</dbReference>
<dbReference type="VEuPathDB" id="FungiDB:GLRG_00362"/>
<gene>
    <name evidence="1" type="ORF">GLRG_00362</name>
</gene>
<name>E3Q2B7_COLGM</name>
<sequence length="68" mass="7217">MPVTINAVNYVEHAVSSLQGASQVVPSTVASVAPKVIPQVQSPYVGRLRMIPVDLHAPKSVGKPVSWK</sequence>
<reference evidence="2" key="1">
    <citation type="journal article" date="2012" name="Nat. Genet.">
        <title>Lifestyle transitions in plant pathogenic Colletotrichum fungi deciphered by genome and transcriptome analyses.</title>
        <authorList>
            <person name="O'Connell R.J."/>
            <person name="Thon M.R."/>
            <person name="Hacquard S."/>
            <person name="Amyotte S.G."/>
            <person name="Kleemann J."/>
            <person name="Torres M.F."/>
            <person name="Damm U."/>
            <person name="Buiate E.A."/>
            <person name="Epstein L."/>
            <person name="Alkan N."/>
            <person name="Altmueller J."/>
            <person name="Alvarado-Balderrama L."/>
            <person name="Bauser C.A."/>
            <person name="Becker C."/>
            <person name="Birren B.W."/>
            <person name="Chen Z."/>
            <person name="Choi J."/>
            <person name="Crouch J.A."/>
            <person name="Duvick J.P."/>
            <person name="Farman M.A."/>
            <person name="Gan P."/>
            <person name="Heiman D."/>
            <person name="Henrissat B."/>
            <person name="Howard R.J."/>
            <person name="Kabbage M."/>
            <person name="Koch C."/>
            <person name="Kracher B."/>
            <person name="Kubo Y."/>
            <person name="Law A.D."/>
            <person name="Lebrun M.-H."/>
            <person name="Lee Y.-H."/>
            <person name="Miyara I."/>
            <person name="Moore N."/>
            <person name="Neumann U."/>
            <person name="Nordstroem K."/>
            <person name="Panaccione D.G."/>
            <person name="Panstruga R."/>
            <person name="Place M."/>
            <person name="Proctor R.H."/>
            <person name="Prusky D."/>
            <person name="Rech G."/>
            <person name="Reinhardt R."/>
            <person name="Rollins J.A."/>
            <person name="Rounsley S."/>
            <person name="Schardl C.L."/>
            <person name="Schwartz D.C."/>
            <person name="Shenoy N."/>
            <person name="Shirasu K."/>
            <person name="Sikhakolli U.R."/>
            <person name="Stueber K."/>
            <person name="Sukno S.A."/>
            <person name="Sweigard J.A."/>
            <person name="Takano Y."/>
            <person name="Takahara H."/>
            <person name="Trail F."/>
            <person name="van der Does H.C."/>
            <person name="Voll L.M."/>
            <person name="Will I."/>
            <person name="Young S."/>
            <person name="Zeng Q."/>
            <person name="Zhang J."/>
            <person name="Zhou S."/>
            <person name="Dickman M.B."/>
            <person name="Schulze-Lefert P."/>
            <person name="Ver Loren van Themaat E."/>
            <person name="Ma L.-J."/>
            <person name="Vaillancourt L.J."/>
        </authorList>
    </citation>
    <scope>NUCLEOTIDE SEQUENCE [LARGE SCALE GENOMIC DNA]</scope>
    <source>
        <strain evidence="2">M1.001 / M2 / FGSC 10212</strain>
    </source>
</reference>
<dbReference type="AlphaFoldDB" id="E3Q2B7"/>
<evidence type="ECO:0000313" key="1">
    <source>
        <dbReference type="EMBL" id="EFQ25218.1"/>
    </source>
</evidence>
<dbReference type="HOGENOM" id="CLU_2793846_0_0_1"/>